<dbReference type="CDD" id="cd22059">
    <property type="entry name" value="WH2_BetaT"/>
    <property type="match status" value="1"/>
</dbReference>
<feature type="non-terminal residue" evidence="5">
    <location>
        <position position="1"/>
    </location>
</feature>
<dbReference type="Pfam" id="PF01290">
    <property type="entry name" value="Thymosin"/>
    <property type="match status" value="2"/>
</dbReference>
<evidence type="ECO:0000256" key="1">
    <source>
        <dbReference type="ARBA" id="ARBA00004245"/>
    </source>
</evidence>
<proteinExistence type="inferred from homology"/>
<dbReference type="HOGENOM" id="CLU_183975_0_0_1"/>
<accession>N6T1W1</accession>
<dbReference type="GO" id="GO:0005829">
    <property type="term" value="C:cytosol"/>
    <property type="evidence" value="ECO:0007669"/>
    <property type="project" value="TreeGrafter"/>
</dbReference>
<dbReference type="Gene3D" id="1.20.5.520">
    <property type="entry name" value="Single helix bin"/>
    <property type="match status" value="2"/>
</dbReference>
<dbReference type="PANTHER" id="PTHR20940">
    <property type="entry name" value="TETRA THYMOSIN"/>
    <property type="match status" value="1"/>
</dbReference>
<protein>
    <submittedName>
        <fullName evidence="5">Uncharacterized protein</fullName>
    </submittedName>
</protein>
<dbReference type="EMBL" id="KB741079">
    <property type="protein sequence ID" value="ENN74059.1"/>
    <property type="molecule type" value="Genomic_DNA"/>
</dbReference>
<dbReference type="OrthoDB" id="24526at2759"/>
<evidence type="ECO:0000256" key="3">
    <source>
        <dbReference type="ARBA" id="ARBA00022490"/>
    </source>
</evidence>
<comment type="similarity">
    <text evidence="2">Belongs to the thymosin beta family.</text>
</comment>
<dbReference type="AlphaFoldDB" id="N6T1W1"/>
<evidence type="ECO:0000256" key="4">
    <source>
        <dbReference type="ARBA" id="ARBA00023212"/>
    </source>
</evidence>
<dbReference type="PANTHER" id="PTHR20940:SF1">
    <property type="entry name" value="CIBOULOT, ISOFORM A"/>
    <property type="match status" value="1"/>
</dbReference>
<comment type="subcellular location">
    <subcellularLocation>
        <location evidence="1">Cytoplasm</location>
        <location evidence="1">Cytoskeleton</location>
    </subcellularLocation>
</comment>
<dbReference type="GO" id="GO:0003785">
    <property type="term" value="F:actin monomer binding"/>
    <property type="evidence" value="ECO:0007669"/>
    <property type="project" value="InterPro"/>
</dbReference>
<dbReference type="GO" id="GO:0005856">
    <property type="term" value="C:cytoskeleton"/>
    <property type="evidence" value="ECO:0007669"/>
    <property type="project" value="UniProtKB-SubCell"/>
</dbReference>
<dbReference type="SMART" id="SM00152">
    <property type="entry name" value="THY"/>
    <property type="match status" value="2"/>
</dbReference>
<sequence length="96" mass="10910">MFSPICFARFDLAVQQEKTHQNLLSGVEHFDKTTMKHAQTSEKIILPNTEVIEQEKAQSNLLSGIENFDSTKLKHAETQEKNPLPTKEVIDQEKSA</sequence>
<dbReference type="FunFam" id="1.20.5.520:FF:000001">
    <property type="entry name" value="Thymosin beta"/>
    <property type="match status" value="2"/>
</dbReference>
<evidence type="ECO:0000256" key="2">
    <source>
        <dbReference type="ARBA" id="ARBA00009511"/>
    </source>
</evidence>
<organism evidence="5">
    <name type="scientific">Dendroctonus ponderosae</name>
    <name type="common">Mountain pine beetle</name>
    <dbReference type="NCBI Taxonomy" id="77166"/>
    <lineage>
        <taxon>Eukaryota</taxon>
        <taxon>Metazoa</taxon>
        <taxon>Ecdysozoa</taxon>
        <taxon>Arthropoda</taxon>
        <taxon>Hexapoda</taxon>
        <taxon>Insecta</taxon>
        <taxon>Pterygota</taxon>
        <taxon>Neoptera</taxon>
        <taxon>Endopterygota</taxon>
        <taxon>Coleoptera</taxon>
        <taxon>Polyphaga</taxon>
        <taxon>Cucujiformia</taxon>
        <taxon>Curculionidae</taxon>
        <taxon>Scolytinae</taxon>
        <taxon>Dendroctonus</taxon>
    </lineage>
</organism>
<dbReference type="InterPro" id="IPR038386">
    <property type="entry name" value="Beta-thymosin_sf"/>
</dbReference>
<gene>
    <name evidence="5" type="ORF">YQE_09350</name>
</gene>
<keyword evidence="3" id="KW-0963">Cytoplasm</keyword>
<dbReference type="OMA" id="EHHLKHA"/>
<evidence type="ECO:0000313" key="5">
    <source>
        <dbReference type="EMBL" id="ENN74059.1"/>
    </source>
</evidence>
<reference evidence="5" key="1">
    <citation type="journal article" date="2013" name="Genome Biol.">
        <title>Draft genome of the mountain pine beetle, Dendroctonus ponderosae Hopkins, a major forest pest.</title>
        <authorList>
            <person name="Keeling C.I."/>
            <person name="Yuen M.M."/>
            <person name="Liao N.Y."/>
            <person name="Docking T.R."/>
            <person name="Chan S.K."/>
            <person name="Taylor G.A."/>
            <person name="Palmquist D.L."/>
            <person name="Jackman S.D."/>
            <person name="Nguyen A."/>
            <person name="Li M."/>
            <person name="Henderson H."/>
            <person name="Janes J.K."/>
            <person name="Zhao Y."/>
            <person name="Pandoh P."/>
            <person name="Moore R."/>
            <person name="Sperling F.A."/>
            <person name="Huber D.P."/>
            <person name="Birol I."/>
            <person name="Jones S.J."/>
            <person name="Bohlmann J."/>
        </authorList>
    </citation>
    <scope>NUCLEOTIDE SEQUENCE</scope>
</reference>
<dbReference type="InterPro" id="IPR001152">
    <property type="entry name" value="Beta-thymosin"/>
</dbReference>
<name>N6T1W1_DENPD</name>
<dbReference type="GO" id="GO:0007015">
    <property type="term" value="P:actin filament organization"/>
    <property type="evidence" value="ECO:0007669"/>
    <property type="project" value="InterPro"/>
</dbReference>
<keyword evidence="4" id="KW-0206">Cytoskeleton</keyword>